<gene>
    <name evidence="2" type="ORF">Tco_0748719</name>
</gene>
<keyword evidence="1" id="KW-1133">Transmembrane helix</keyword>
<organism evidence="2 3">
    <name type="scientific">Tanacetum coccineum</name>
    <dbReference type="NCBI Taxonomy" id="301880"/>
    <lineage>
        <taxon>Eukaryota</taxon>
        <taxon>Viridiplantae</taxon>
        <taxon>Streptophyta</taxon>
        <taxon>Embryophyta</taxon>
        <taxon>Tracheophyta</taxon>
        <taxon>Spermatophyta</taxon>
        <taxon>Magnoliopsida</taxon>
        <taxon>eudicotyledons</taxon>
        <taxon>Gunneridae</taxon>
        <taxon>Pentapetalae</taxon>
        <taxon>asterids</taxon>
        <taxon>campanulids</taxon>
        <taxon>Asterales</taxon>
        <taxon>Asteraceae</taxon>
        <taxon>Asteroideae</taxon>
        <taxon>Anthemideae</taxon>
        <taxon>Anthemidinae</taxon>
        <taxon>Tanacetum</taxon>
    </lineage>
</organism>
<reference evidence="2" key="1">
    <citation type="journal article" date="2022" name="Int. J. Mol. Sci.">
        <title>Draft Genome of Tanacetum Coccineum: Genomic Comparison of Closely Related Tanacetum-Family Plants.</title>
        <authorList>
            <person name="Yamashiro T."/>
            <person name="Shiraishi A."/>
            <person name="Nakayama K."/>
            <person name="Satake H."/>
        </authorList>
    </citation>
    <scope>NUCLEOTIDE SEQUENCE</scope>
</reference>
<evidence type="ECO:0000313" key="3">
    <source>
        <dbReference type="Proteomes" id="UP001151760"/>
    </source>
</evidence>
<feature type="transmembrane region" description="Helical" evidence="1">
    <location>
        <begin position="147"/>
        <end position="167"/>
    </location>
</feature>
<keyword evidence="1" id="KW-0472">Membrane</keyword>
<accession>A0ABQ4YZT6</accession>
<reference evidence="2" key="2">
    <citation type="submission" date="2022-01" db="EMBL/GenBank/DDBJ databases">
        <authorList>
            <person name="Yamashiro T."/>
            <person name="Shiraishi A."/>
            <person name="Satake H."/>
            <person name="Nakayama K."/>
        </authorList>
    </citation>
    <scope>NUCLEOTIDE SEQUENCE</scope>
</reference>
<evidence type="ECO:0000313" key="2">
    <source>
        <dbReference type="EMBL" id="GJS82178.1"/>
    </source>
</evidence>
<name>A0ABQ4YZT6_9ASTR</name>
<evidence type="ECO:0000256" key="1">
    <source>
        <dbReference type="SAM" id="Phobius"/>
    </source>
</evidence>
<proteinExistence type="predicted"/>
<dbReference type="Proteomes" id="UP001151760">
    <property type="component" value="Unassembled WGS sequence"/>
</dbReference>
<dbReference type="EMBL" id="BQNB010010804">
    <property type="protein sequence ID" value="GJS82178.1"/>
    <property type="molecule type" value="Genomic_DNA"/>
</dbReference>
<sequence>MLANSHHKPRLVASVALRKGVATAAAVVSIEIDIPVCLGLTLVEQTRFHLSQLRMSWVEHLHGLIYDNTCVPSYKIYGVCIGMLSCRGLSLISRPLHAMKSQSQIQSSTAVKFGGVIEVLVVSGWSSKSTFLIEDFGNFFCMSSISVRFLSAGISILVSTTGLFFFYSMYKQKKNDVVQSRVPEILRRVDNLKRKYDVLWD</sequence>
<protein>
    <submittedName>
        <fullName evidence="2">Uncharacterized protein</fullName>
    </submittedName>
</protein>
<comment type="caution">
    <text evidence="2">The sequence shown here is derived from an EMBL/GenBank/DDBJ whole genome shotgun (WGS) entry which is preliminary data.</text>
</comment>
<keyword evidence="3" id="KW-1185">Reference proteome</keyword>
<keyword evidence="1" id="KW-0812">Transmembrane</keyword>